<dbReference type="CDD" id="cd06662">
    <property type="entry name" value="SURF1"/>
    <property type="match status" value="1"/>
</dbReference>
<keyword evidence="5 6" id="KW-0472">Membrane</keyword>
<evidence type="ECO:0000256" key="6">
    <source>
        <dbReference type="RuleBase" id="RU363076"/>
    </source>
</evidence>
<accession>A0A1M6GVX6</accession>
<keyword evidence="4 6" id="KW-1133">Transmembrane helix</keyword>
<dbReference type="PROSITE" id="PS50895">
    <property type="entry name" value="SURF1"/>
    <property type="match status" value="1"/>
</dbReference>
<comment type="similarity">
    <text evidence="2 6">Belongs to the SURF1 family.</text>
</comment>
<evidence type="ECO:0000256" key="2">
    <source>
        <dbReference type="ARBA" id="ARBA00007165"/>
    </source>
</evidence>
<dbReference type="InterPro" id="IPR002994">
    <property type="entry name" value="Surf1/Shy1"/>
</dbReference>
<reference evidence="7 8" key="1">
    <citation type="submission" date="2016-11" db="EMBL/GenBank/DDBJ databases">
        <authorList>
            <person name="Jaros S."/>
            <person name="Januszkiewicz K."/>
            <person name="Wedrychowicz H."/>
        </authorList>
    </citation>
    <scope>NUCLEOTIDE SEQUENCE [LARGE SCALE GENOMIC DNA]</scope>
    <source>
        <strain evidence="7 8">DSM 100565</strain>
    </source>
</reference>
<organism evidence="7 8">
    <name type="scientific">Wenxinia saemankumensis</name>
    <dbReference type="NCBI Taxonomy" id="1447782"/>
    <lineage>
        <taxon>Bacteria</taxon>
        <taxon>Pseudomonadati</taxon>
        <taxon>Pseudomonadota</taxon>
        <taxon>Alphaproteobacteria</taxon>
        <taxon>Rhodobacterales</taxon>
        <taxon>Roseobacteraceae</taxon>
        <taxon>Wenxinia</taxon>
    </lineage>
</organism>
<evidence type="ECO:0000256" key="3">
    <source>
        <dbReference type="ARBA" id="ARBA00022692"/>
    </source>
</evidence>
<gene>
    <name evidence="7" type="ORF">SAMN05444417_2958</name>
</gene>
<dbReference type="Pfam" id="PF02104">
    <property type="entry name" value="SURF1"/>
    <property type="match status" value="1"/>
</dbReference>
<name>A0A1M6GVX6_9RHOB</name>
<protein>
    <recommendedName>
        <fullName evidence="6">SURF1-like protein</fullName>
    </recommendedName>
</protein>
<comment type="subcellular location">
    <subcellularLocation>
        <location evidence="6">Cell membrane</location>
        <topology evidence="6">Multi-pass membrane protein</topology>
    </subcellularLocation>
    <subcellularLocation>
        <location evidence="1">Membrane</location>
    </subcellularLocation>
</comment>
<keyword evidence="6" id="KW-1003">Cell membrane</keyword>
<proteinExistence type="inferred from homology"/>
<evidence type="ECO:0000313" key="8">
    <source>
        <dbReference type="Proteomes" id="UP000184292"/>
    </source>
</evidence>
<comment type="caution">
    <text evidence="6">Lacks conserved residue(s) required for the propagation of feature annotation.</text>
</comment>
<dbReference type="PANTHER" id="PTHR23427">
    <property type="entry name" value="SURFEIT LOCUS PROTEIN"/>
    <property type="match status" value="1"/>
</dbReference>
<dbReference type="AlphaFoldDB" id="A0A1M6GVX6"/>
<evidence type="ECO:0000256" key="1">
    <source>
        <dbReference type="ARBA" id="ARBA00004370"/>
    </source>
</evidence>
<dbReference type="Proteomes" id="UP000184292">
    <property type="component" value="Unassembled WGS sequence"/>
</dbReference>
<dbReference type="STRING" id="1447782.SAMN05444417_2958"/>
<keyword evidence="8" id="KW-1185">Reference proteome</keyword>
<dbReference type="GO" id="GO:0005886">
    <property type="term" value="C:plasma membrane"/>
    <property type="evidence" value="ECO:0007669"/>
    <property type="project" value="UniProtKB-SubCell"/>
</dbReference>
<feature type="transmembrane region" description="Helical" evidence="6">
    <location>
        <begin position="185"/>
        <end position="205"/>
    </location>
</feature>
<dbReference type="EMBL" id="FQYO01000005">
    <property type="protein sequence ID" value="SHJ14089.1"/>
    <property type="molecule type" value="Genomic_DNA"/>
</dbReference>
<evidence type="ECO:0000313" key="7">
    <source>
        <dbReference type="EMBL" id="SHJ14089.1"/>
    </source>
</evidence>
<evidence type="ECO:0000256" key="5">
    <source>
        <dbReference type="ARBA" id="ARBA00023136"/>
    </source>
</evidence>
<keyword evidence="3 6" id="KW-0812">Transmembrane</keyword>
<evidence type="ECO:0000256" key="4">
    <source>
        <dbReference type="ARBA" id="ARBA00022989"/>
    </source>
</evidence>
<dbReference type="RefSeq" id="WP_073332488.1">
    <property type="nucleotide sequence ID" value="NZ_FQYO01000005.1"/>
</dbReference>
<sequence>MRRLLFPLILGVAGTAALVALGLWQLARLDQKEEMIARIDAAIAADPVPLPAASEDYLAVAATGRVVGPVIRFVYSAEAEMAVAVLEAGERRVMIDLGLVPVRTDLPLPEGEVAVTGNLESPEGNGSPVRLDQPNARPARDLEGMAQALGTEPILLVVREMDPPLPGATPLPVGSDGIPNNHLGYAIQWFGMALVWAVMSVFLILRARRPDPGVARDTEEPT</sequence>
<dbReference type="PANTHER" id="PTHR23427:SF2">
    <property type="entry name" value="SURFEIT LOCUS PROTEIN 1"/>
    <property type="match status" value="1"/>
</dbReference>
<dbReference type="OrthoDB" id="6079986at2"/>
<dbReference type="InterPro" id="IPR045214">
    <property type="entry name" value="Surf1/Surf4"/>
</dbReference>